<sequence length="268" mass="28691">MTSSYAVHRAKATLGVSHPAIAAAITEAHHSRQPIIVPLFRMRALSRSNAMPQRYSHTMRIGTAASMTAAQEEFHPERSMTAPTTGAVSTPMRRPSTRAFAVSAGRSPASAHRTTCPCSAESPPRTRPAQAMAISTAYSPRPSARRVRAVITLTTAEEAVTTPRAAMVWTRALAAPVIRRPPLRPGWRSFSDLRLASTAMRACRAVYSARASGLNSASIAKWRADTGPPRSRCGAPGEFVAFGLLKWKAGYAGSRTVTSPAGATWQAR</sequence>
<gene>
    <name evidence="2" type="ORF">DQ384_20225</name>
</gene>
<organism evidence="2 3">
    <name type="scientific">Sphaerisporangium album</name>
    <dbReference type="NCBI Taxonomy" id="509200"/>
    <lineage>
        <taxon>Bacteria</taxon>
        <taxon>Bacillati</taxon>
        <taxon>Actinomycetota</taxon>
        <taxon>Actinomycetes</taxon>
        <taxon>Streptosporangiales</taxon>
        <taxon>Streptosporangiaceae</taxon>
        <taxon>Sphaerisporangium</taxon>
    </lineage>
</organism>
<evidence type="ECO:0000256" key="1">
    <source>
        <dbReference type="SAM" id="MobiDB-lite"/>
    </source>
</evidence>
<evidence type="ECO:0000313" key="2">
    <source>
        <dbReference type="EMBL" id="RCG29387.1"/>
    </source>
</evidence>
<name>A0A367FI54_9ACTN</name>
<proteinExistence type="predicted"/>
<comment type="caution">
    <text evidence="2">The sequence shown here is derived from an EMBL/GenBank/DDBJ whole genome shotgun (WGS) entry which is preliminary data.</text>
</comment>
<evidence type="ECO:0000313" key="3">
    <source>
        <dbReference type="Proteomes" id="UP000253094"/>
    </source>
</evidence>
<dbReference type="AlphaFoldDB" id="A0A367FI54"/>
<dbReference type="EMBL" id="QOIL01000011">
    <property type="protein sequence ID" value="RCG29387.1"/>
    <property type="molecule type" value="Genomic_DNA"/>
</dbReference>
<dbReference type="Proteomes" id="UP000253094">
    <property type="component" value="Unassembled WGS sequence"/>
</dbReference>
<protein>
    <submittedName>
        <fullName evidence="2">Uncharacterized protein</fullName>
    </submittedName>
</protein>
<keyword evidence="3" id="KW-1185">Reference proteome</keyword>
<feature type="region of interest" description="Disordered" evidence="1">
    <location>
        <begin position="73"/>
        <end position="128"/>
    </location>
</feature>
<accession>A0A367FI54</accession>
<reference evidence="2 3" key="1">
    <citation type="submission" date="2018-06" db="EMBL/GenBank/DDBJ databases">
        <title>Sphaerisporangium craniellae sp. nov., isolated from a marine sponge in the South China Sea.</title>
        <authorList>
            <person name="Li L."/>
        </authorList>
    </citation>
    <scope>NUCLEOTIDE SEQUENCE [LARGE SCALE GENOMIC DNA]</scope>
    <source>
        <strain evidence="2 3">CCTCC AA 208026</strain>
    </source>
</reference>